<evidence type="ECO:0000256" key="1">
    <source>
        <dbReference type="ARBA" id="ARBA00004613"/>
    </source>
</evidence>
<feature type="chain" id="PRO_5034420933" evidence="6">
    <location>
        <begin position="28"/>
        <end position="178"/>
    </location>
</feature>
<evidence type="ECO:0000313" key="7">
    <source>
        <dbReference type="Proteomes" id="UP000694845"/>
    </source>
</evidence>
<evidence type="ECO:0000313" key="8">
    <source>
        <dbReference type="RefSeq" id="XP_022088429.1"/>
    </source>
</evidence>
<dbReference type="KEGG" id="aplc:110978063"/>
<keyword evidence="4 6" id="KW-0732">Signal</keyword>
<evidence type="ECO:0000256" key="2">
    <source>
        <dbReference type="ARBA" id="ARBA00007236"/>
    </source>
</evidence>
<proteinExistence type="inferred from homology"/>
<evidence type="ECO:0000256" key="5">
    <source>
        <dbReference type="SAM" id="MobiDB-lite"/>
    </source>
</evidence>
<evidence type="ECO:0000256" key="4">
    <source>
        <dbReference type="ARBA" id="ARBA00022729"/>
    </source>
</evidence>
<dbReference type="OMA" id="PRVEHSH"/>
<organism evidence="7 8">
    <name type="scientific">Acanthaster planci</name>
    <name type="common">Crown-of-thorns starfish</name>
    <dbReference type="NCBI Taxonomy" id="133434"/>
    <lineage>
        <taxon>Eukaryota</taxon>
        <taxon>Metazoa</taxon>
        <taxon>Echinodermata</taxon>
        <taxon>Eleutherozoa</taxon>
        <taxon>Asterozoa</taxon>
        <taxon>Asteroidea</taxon>
        <taxon>Valvatacea</taxon>
        <taxon>Valvatida</taxon>
        <taxon>Acanthasteridae</taxon>
        <taxon>Acanthaster</taxon>
    </lineage>
</organism>
<name>A0A8B7Y5F6_ACAPL</name>
<dbReference type="InterPro" id="IPR029034">
    <property type="entry name" value="Cystine-knot_cytokine"/>
</dbReference>
<keyword evidence="3" id="KW-0964">Secreted</keyword>
<dbReference type="OrthoDB" id="6038945at2759"/>
<dbReference type="GeneID" id="110978063"/>
<evidence type="ECO:0000256" key="6">
    <source>
        <dbReference type="SAM" id="SignalP"/>
    </source>
</evidence>
<dbReference type="InterPro" id="IPR010345">
    <property type="entry name" value="IL-17_fam"/>
</dbReference>
<feature type="signal peptide" evidence="6">
    <location>
        <begin position="1"/>
        <end position="27"/>
    </location>
</feature>
<comment type="subcellular location">
    <subcellularLocation>
        <location evidence="1">Secreted</location>
    </subcellularLocation>
</comment>
<dbReference type="AlphaFoldDB" id="A0A8B7Y5F6"/>
<feature type="region of interest" description="Disordered" evidence="5">
    <location>
        <begin position="25"/>
        <end position="85"/>
    </location>
</feature>
<sequence>MVKLTSTKLFCLLGVLLLVSTLTPTLGSKNRRGSRSRPGKRRTETETLTTNDDQSPRVEHSHRARPKKRQSQNDRRVAVSWSPPLPVGPASPRECVCPWSYYTQTDPNRIPRQLPFARCTNATGECRDNPYASCHLHNYTIAVLRRSPTASQCDDMLDDYEVSLESVPVACVCVLPST</sequence>
<keyword evidence="7" id="KW-1185">Reference proteome</keyword>
<dbReference type="RefSeq" id="XP_022088429.1">
    <property type="nucleotide sequence ID" value="XM_022232737.1"/>
</dbReference>
<dbReference type="GO" id="GO:0005576">
    <property type="term" value="C:extracellular region"/>
    <property type="evidence" value="ECO:0007669"/>
    <property type="project" value="UniProtKB-SubCell"/>
</dbReference>
<comment type="similarity">
    <text evidence="2">Belongs to the IL-17 family.</text>
</comment>
<dbReference type="Pfam" id="PF06083">
    <property type="entry name" value="IL17"/>
    <property type="match status" value="1"/>
</dbReference>
<evidence type="ECO:0000256" key="3">
    <source>
        <dbReference type="ARBA" id="ARBA00022525"/>
    </source>
</evidence>
<dbReference type="GO" id="GO:0005125">
    <property type="term" value="F:cytokine activity"/>
    <property type="evidence" value="ECO:0007669"/>
    <property type="project" value="InterPro"/>
</dbReference>
<accession>A0A8B7Y5F6</accession>
<protein>
    <submittedName>
        <fullName evidence="8">Uncharacterized protein LOC110978063</fullName>
    </submittedName>
</protein>
<gene>
    <name evidence="8" type="primary">LOC110978063</name>
</gene>
<dbReference type="SUPFAM" id="SSF57501">
    <property type="entry name" value="Cystine-knot cytokines"/>
    <property type="match status" value="1"/>
</dbReference>
<dbReference type="Proteomes" id="UP000694845">
    <property type="component" value="Unplaced"/>
</dbReference>
<feature type="compositionally biased region" description="Basic residues" evidence="5">
    <location>
        <begin position="29"/>
        <end position="40"/>
    </location>
</feature>
<reference evidence="8" key="1">
    <citation type="submission" date="2025-08" db="UniProtKB">
        <authorList>
            <consortium name="RefSeq"/>
        </authorList>
    </citation>
    <scope>IDENTIFICATION</scope>
</reference>
<dbReference type="Gene3D" id="2.10.90.10">
    <property type="entry name" value="Cystine-knot cytokines"/>
    <property type="match status" value="1"/>
</dbReference>